<evidence type="ECO:0000313" key="10">
    <source>
        <dbReference type="Proteomes" id="UP001501231"/>
    </source>
</evidence>
<dbReference type="CDD" id="cd03257">
    <property type="entry name" value="ABC_NikE_OppD_transporters"/>
    <property type="match status" value="1"/>
</dbReference>
<keyword evidence="3" id="KW-0813">Transport</keyword>
<dbReference type="SMART" id="SM00382">
    <property type="entry name" value="AAA"/>
    <property type="match status" value="1"/>
</dbReference>
<keyword evidence="4" id="KW-1003">Cell membrane</keyword>
<organism evidence="9 10">
    <name type="scientific">Actinomadura vinacea</name>
    <dbReference type="NCBI Taxonomy" id="115336"/>
    <lineage>
        <taxon>Bacteria</taxon>
        <taxon>Bacillati</taxon>
        <taxon>Actinomycetota</taxon>
        <taxon>Actinomycetes</taxon>
        <taxon>Streptosporangiales</taxon>
        <taxon>Thermomonosporaceae</taxon>
        <taxon>Actinomadura</taxon>
    </lineage>
</organism>
<keyword evidence="5" id="KW-0547">Nucleotide-binding</keyword>
<keyword evidence="10" id="KW-1185">Reference proteome</keyword>
<dbReference type="EMBL" id="BAAARW010000020">
    <property type="protein sequence ID" value="GAA2431283.1"/>
    <property type="molecule type" value="Genomic_DNA"/>
</dbReference>
<dbReference type="InterPro" id="IPR027417">
    <property type="entry name" value="P-loop_NTPase"/>
</dbReference>
<comment type="similarity">
    <text evidence="2">Belongs to the ABC transporter superfamily.</text>
</comment>
<dbReference type="InterPro" id="IPR017871">
    <property type="entry name" value="ABC_transporter-like_CS"/>
</dbReference>
<name>A0ABN3JIM0_9ACTN</name>
<dbReference type="PANTHER" id="PTHR43297:SF2">
    <property type="entry name" value="DIPEPTIDE TRANSPORT ATP-BINDING PROTEIN DPPD"/>
    <property type="match status" value="1"/>
</dbReference>
<evidence type="ECO:0000256" key="2">
    <source>
        <dbReference type="ARBA" id="ARBA00005417"/>
    </source>
</evidence>
<evidence type="ECO:0000256" key="7">
    <source>
        <dbReference type="ARBA" id="ARBA00023136"/>
    </source>
</evidence>
<keyword evidence="7" id="KW-0472">Membrane</keyword>
<dbReference type="SUPFAM" id="SSF52540">
    <property type="entry name" value="P-loop containing nucleoside triphosphate hydrolases"/>
    <property type="match status" value="1"/>
</dbReference>
<comment type="subcellular location">
    <subcellularLocation>
        <location evidence="1">Cell membrane</location>
        <topology evidence="1">Peripheral membrane protein</topology>
    </subcellularLocation>
</comment>
<protein>
    <submittedName>
        <fullName evidence="9">ABC transporter ATP-binding protein</fullName>
    </submittedName>
</protein>
<evidence type="ECO:0000256" key="5">
    <source>
        <dbReference type="ARBA" id="ARBA00022741"/>
    </source>
</evidence>
<dbReference type="InterPro" id="IPR050388">
    <property type="entry name" value="ABC_Ni/Peptide_Import"/>
</dbReference>
<proteinExistence type="inferred from homology"/>
<evidence type="ECO:0000256" key="6">
    <source>
        <dbReference type="ARBA" id="ARBA00022840"/>
    </source>
</evidence>
<dbReference type="RefSeq" id="WP_344592217.1">
    <property type="nucleotide sequence ID" value="NZ_BAAARW010000020.1"/>
</dbReference>
<evidence type="ECO:0000256" key="3">
    <source>
        <dbReference type="ARBA" id="ARBA00022448"/>
    </source>
</evidence>
<reference evidence="9 10" key="1">
    <citation type="journal article" date="2019" name="Int. J. Syst. Evol. Microbiol.">
        <title>The Global Catalogue of Microorganisms (GCM) 10K type strain sequencing project: providing services to taxonomists for standard genome sequencing and annotation.</title>
        <authorList>
            <consortium name="The Broad Institute Genomics Platform"/>
            <consortium name="The Broad Institute Genome Sequencing Center for Infectious Disease"/>
            <person name="Wu L."/>
            <person name="Ma J."/>
        </authorList>
    </citation>
    <scope>NUCLEOTIDE SEQUENCE [LARGE SCALE GENOMIC DNA]</scope>
    <source>
        <strain evidence="9 10">JCM 3325</strain>
    </source>
</reference>
<gene>
    <name evidence="9" type="ORF">GCM10010191_51300</name>
</gene>
<evidence type="ECO:0000256" key="1">
    <source>
        <dbReference type="ARBA" id="ARBA00004202"/>
    </source>
</evidence>
<dbReference type="InterPro" id="IPR003593">
    <property type="entry name" value="AAA+_ATPase"/>
</dbReference>
<evidence type="ECO:0000256" key="4">
    <source>
        <dbReference type="ARBA" id="ARBA00022475"/>
    </source>
</evidence>
<dbReference type="NCBIfam" id="TIGR01727">
    <property type="entry name" value="oligo_HPY"/>
    <property type="match status" value="1"/>
</dbReference>
<dbReference type="Pfam" id="PF08352">
    <property type="entry name" value="oligo_HPY"/>
    <property type="match status" value="1"/>
</dbReference>
<dbReference type="GO" id="GO:0005524">
    <property type="term" value="F:ATP binding"/>
    <property type="evidence" value="ECO:0007669"/>
    <property type="project" value="UniProtKB-KW"/>
</dbReference>
<keyword evidence="6 9" id="KW-0067">ATP-binding</keyword>
<dbReference type="Gene3D" id="3.40.50.300">
    <property type="entry name" value="P-loop containing nucleotide triphosphate hydrolases"/>
    <property type="match status" value="1"/>
</dbReference>
<dbReference type="Pfam" id="PF00005">
    <property type="entry name" value="ABC_tran"/>
    <property type="match status" value="1"/>
</dbReference>
<dbReference type="PROSITE" id="PS50893">
    <property type="entry name" value="ABC_TRANSPORTER_2"/>
    <property type="match status" value="1"/>
</dbReference>
<evidence type="ECO:0000259" key="8">
    <source>
        <dbReference type="PROSITE" id="PS50893"/>
    </source>
</evidence>
<comment type="caution">
    <text evidence="9">The sequence shown here is derived from an EMBL/GenBank/DDBJ whole genome shotgun (WGS) entry which is preliminary data.</text>
</comment>
<evidence type="ECO:0000313" key="9">
    <source>
        <dbReference type="EMBL" id="GAA2431283.1"/>
    </source>
</evidence>
<dbReference type="InterPro" id="IPR003439">
    <property type="entry name" value="ABC_transporter-like_ATP-bd"/>
</dbReference>
<dbReference type="PROSITE" id="PS00211">
    <property type="entry name" value="ABC_TRANSPORTER_1"/>
    <property type="match status" value="1"/>
</dbReference>
<sequence length="333" mass="36455">MSAEPVLRVRNLHAYIGTPRGVVRAVQDVSLDVDRAQALGVVGESGSGKSMMARAIMGRLPARAECSGEVLFKGRDLLSMPRKQRAEIWGKQVAMVFQDPGRSLNPVVRVERQLTEGMRRLLGVGRSEARGRAVGLLREVGVPDPERRLRNYPHELSGGMRQRVMIAIALACEPELLIADEPTTALDVTIQRQILDLLRRVQRDRGMSLVLISHDLAVVAGRTDRVAVMYAGRLAEAGSTRLVFDTPRHRYTHALLEATPTLEHERNTPLRLIPGSLPDPVNPPEGCRFTARCAHADDECRDPGPSMAAVAADHHVACVRPVTGPEGVDLNGR</sequence>
<accession>A0ABN3JIM0</accession>
<dbReference type="Proteomes" id="UP001501231">
    <property type="component" value="Unassembled WGS sequence"/>
</dbReference>
<feature type="domain" description="ABC transporter" evidence="8">
    <location>
        <begin position="7"/>
        <end position="256"/>
    </location>
</feature>
<dbReference type="InterPro" id="IPR013563">
    <property type="entry name" value="Oligopep_ABC_C"/>
</dbReference>
<dbReference type="PANTHER" id="PTHR43297">
    <property type="entry name" value="OLIGOPEPTIDE TRANSPORT ATP-BINDING PROTEIN APPD"/>
    <property type="match status" value="1"/>
</dbReference>